<evidence type="ECO:0000313" key="3">
    <source>
        <dbReference type="Proteomes" id="UP000663870"/>
    </source>
</evidence>
<comment type="caution">
    <text evidence="2">The sequence shown here is derived from an EMBL/GenBank/DDBJ whole genome shotgun (WGS) entry which is preliminary data.</text>
</comment>
<accession>A0A815ZMP5</accession>
<sequence length="46" mass="5252">MTDTSVDEVSPLIFHSAHIPNVPDNRTIFQRKLSVWLILLSAGFER</sequence>
<dbReference type="EMBL" id="CAJNOH010002972">
    <property type="protein sequence ID" value="CAF1318408.1"/>
    <property type="molecule type" value="Genomic_DNA"/>
</dbReference>
<gene>
    <name evidence="2" type="ORF">JXQ802_LOCUS46556</name>
    <name evidence="1" type="ORF">PYM288_LOCUS30783</name>
</gene>
<protein>
    <submittedName>
        <fullName evidence="2">Uncharacterized protein</fullName>
    </submittedName>
</protein>
<evidence type="ECO:0000313" key="2">
    <source>
        <dbReference type="EMBL" id="CAF1584236.1"/>
    </source>
</evidence>
<proteinExistence type="predicted"/>
<dbReference type="Proteomes" id="UP000663854">
    <property type="component" value="Unassembled WGS sequence"/>
</dbReference>
<reference evidence="2" key="1">
    <citation type="submission" date="2021-02" db="EMBL/GenBank/DDBJ databases">
        <authorList>
            <person name="Nowell W R."/>
        </authorList>
    </citation>
    <scope>NUCLEOTIDE SEQUENCE</scope>
</reference>
<dbReference type="Proteomes" id="UP000663870">
    <property type="component" value="Unassembled WGS sequence"/>
</dbReference>
<dbReference type="AlphaFoldDB" id="A0A815ZMP5"/>
<organism evidence="2 3">
    <name type="scientific">Rotaria sordida</name>
    <dbReference type="NCBI Taxonomy" id="392033"/>
    <lineage>
        <taxon>Eukaryota</taxon>
        <taxon>Metazoa</taxon>
        <taxon>Spiralia</taxon>
        <taxon>Gnathifera</taxon>
        <taxon>Rotifera</taxon>
        <taxon>Eurotatoria</taxon>
        <taxon>Bdelloidea</taxon>
        <taxon>Philodinida</taxon>
        <taxon>Philodinidae</taxon>
        <taxon>Rotaria</taxon>
    </lineage>
</organism>
<name>A0A815ZMP5_9BILA</name>
<evidence type="ECO:0000313" key="1">
    <source>
        <dbReference type="EMBL" id="CAF1318408.1"/>
    </source>
</evidence>
<dbReference type="EMBL" id="CAJNOL010004254">
    <property type="protein sequence ID" value="CAF1584236.1"/>
    <property type="molecule type" value="Genomic_DNA"/>
</dbReference>
<feature type="non-terminal residue" evidence="2">
    <location>
        <position position="46"/>
    </location>
</feature>
<keyword evidence="3" id="KW-1185">Reference proteome</keyword>